<comment type="caution">
    <text evidence="2">The sequence shown here is derived from an EMBL/GenBank/DDBJ whole genome shotgun (WGS) entry which is preliminary data.</text>
</comment>
<proteinExistence type="predicted"/>
<feature type="transmembrane region" description="Helical" evidence="1">
    <location>
        <begin position="87"/>
        <end position="113"/>
    </location>
</feature>
<dbReference type="Pfam" id="PF15108">
    <property type="entry name" value="TMEM37"/>
    <property type="match status" value="1"/>
</dbReference>
<dbReference type="EMBL" id="JAGEUA010000010">
    <property type="protein sequence ID" value="KAL0963571.1"/>
    <property type="molecule type" value="Genomic_DNA"/>
</dbReference>
<accession>A0ABD0W0S4</accession>
<dbReference type="InterPro" id="IPR029372">
    <property type="entry name" value="Tmem37"/>
</dbReference>
<dbReference type="PANTHER" id="PTHR31767">
    <property type="entry name" value="VOLTAGE-DEPENDENT CALCIUM CHANNEL GAMMA-LIKE SUBUNIT"/>
    <property type="match status" value="1"/>
</dbReference>
<keyword evidence="1" id="KW-0472">Membrane</keyword>
<dbReference type="AlphaFoldDB" id="A0ABD0W0S4"/>
<keyword evidence="1" id="KW-0812">Transmembrane</keyword>
<feature type="transmembrane region" description="Helical" evidence="1">
    <location>
        <begin position="24"/>
        <end position="45"/>
    </location>
</feature>
<evidence type="ECO:0000313" key="3">
    <source>
        <dbReference type="Proteomes" id="UP001557470"/>
    </source>
</evidence>
<sequence>MTAILINAGTTHQEKKGEPFCMEVLTRCLIILCTALAIVLSSTAVCDGKWLIADGRKMFGLWNICTLEAVVEETAPPNCTAYPALQVVAVSLGLCRCAVSLAVVGAIFGLELLVISRVSDGQDSHKRWSLGSALLLVAAALSAVGVVVFVALLWQHITPFGFTLPFWCQFTAVFLLFLNGASARHIHHMVEQTMPPGGHMGKI</sequence>
<feature type="transmembrane region" description="Helical" evidence="1">
    <location>
        <begin position="160"/>
        <end position="179"/>
    </location>
</feature>
<reference evidence="2 3" key="1">
    <citation type="submission" date="2024-06" db="EMBL/GenBank/DDBJ databases">
        <authorList>
            <person name="Pan Q."/>
            <person name="Wen M."/>
            <person name="Jouanno E."/>
            <person name="Zahm M."/>
            <person name="Klopp C."/>
            <person name="Cabau C."/>
            <person name="Louis A."/>
            <person name="Berthelot C."/>
            <person name="Parey E."/>
            <person name="Roest Crollius H."/>
            <person name="Montfort J."/>
            <person name="Robinson-Rechavi M."/>
            <person name="Bouchez O."/>
            <person name="Lampietro C."/>
            <person name="Lopez Roques C."/>
            <person name="Donnadieu C."/>
            <person name="Postlethwait J."/>
            <person name="Bobe J."/>
            <person name="Verreycken H."/>
            <person name="Guiguen Y."/>
        </authorList>
    </citation>
    <scope>NUCLEOTIDE SEQUENCE [LARGE SCALE GENOMIC DNA]</scope>
    <source>
        <strain evidence="2">Up_M1</strain>
        <tissue evidence="2">Testis</tissue>
    </source>
</reference>
<dbReference type="PANTHER" id="PTHR31767:SF0">
    <property type="entry name" value="VOLTAGE-DEPENDENT CALCIUM CHANNEL GAMMA-LIKE SUBUNIT"/>
    <property type="match status" value="1"/>
</dbReference>
<feature type="transmembrane region" description="Helical" evidence="1">
    <location>
        <begin position="133"/>
        <end position="154"/>
    </location>
</feature>
<dbReference type="Proteomes" id="UP001557470">
    <property type="component" value="Unassembled WGS sequence"/>
</dbReference>
<evidence type="ECO:0008006" key="4">
    <source>
        <dbReference type="Google" id="ProtNLM"/>
    </source>
</evidence>
<evidence type="ECO:0000313" key="2">
    <source>
        <dbReference type="EMBL" id="KAL0963571.1"/>
    </source>
</evidence>
<evidence type="ECO:0000256" key="1">
    <source>
        <dbReference type="SAM" id="Phobius"/>
    </source>
</evidence>
<name>A0ABD0W0S4_UMBPY</name>
<keyword evidence="1" id="KW-1133">Transmembrane helix</keyword>
<dbReference type="Gene3D" id="1.20.140.150">
    <property type="match status" value="1"/>
</dbReference>
<gene>
    <name evidence="2" type="ORF">UPYG_G00308100</name>
</gene>
<organism evidence="2 3">
    <name type="scientific">Umbra pygmaea</name>
    <name type="common">Eastern mudminnow</name>
    <dbReference type="NCBI Taxonomy" id="75934"/>
    <lineage>
        <taxon>Eukaryota</taxon>
        <taxon>Metazoa</taxon>
        <taxon>Chordata</taxon>
        <taxon>Craniata</taxon>
        <taxon>Vertebrata</taxon>
        <taxon>Euteleostomi</taxon>
        <taxon>Actinopterygii</taxon>
        <taxon>Neopterygii</taxon>
        <taxon>Teleostei</taxon>
        <taxon>Protacanthopterygii</taxon>
        <taxon>Esociformes</taxon>
        <taxon>Umbridae</taxon>
        <taxon>Umbra</taxon>
    </lineage>
</organism>
<protein>
    <recommendedName>
        <fullName evidence="4">Transmembrane protein 37</fullName>
    </recommendedName>
</protein>
<keyword evidence="3" id="KW-1185">Reference proteome</keyword>